<dbReference type="PATRIC" id="fig|821.40.peg.575"/>
<feature type="transmembrane region" description="Helical" evidence="1">
    <location>
        <begin position="113"/>
        <end position="133"/>
    </location>
</feature>
<evidence type="ECO:0000313" key="7">
    <source>
        <dbReference type="Proteomes" id="UP000469427"/>
    </source>
</evidence>
<evidence type="ECO:0000313" key="6">
    <source>
        <dbReference type="Proteomes" id="UP000061587"/>
    </source>
</evidence>
<dbReference type="Proteomes" id="UP000469427">
    <property type="component" value="Unassembled WGS sequence"/>
</dbReference>
<dbReference type="EMBL" id="JAHPYS010000011">
    <property type="protein sequence ID" value="MBU9138560.1"/>
    <property type="molecule type" value="Genomic_DNA"/>
</dbReference>
<dbReference type="SUPFAM" id="SSF52540">
    <property type="entry name" value="P-loop containing nucleoside triphosphate hydrolases"/>
    <property type="match status" value="1"/>
</dbReference>
<proteinExistence type="predicted"/>
<organism evidence="3 6">
    <name type="scientific">Phocaeicola vulgatus</name>
    <name type="common">Bacteroides vulgatus</name>
    <dbReference type="NCBI Taxonomy" id="821"/>
    <lineage>
        <taxon>Bacteria</taxon>
        <taxon>Pseudomonadati</taxon>
        <taxon>Bacteroidota</taxon>
        <taxon>Bacteroidia</taxon>
        <taxon>Bacteroidales</taxon>
        <taxon>Bacteroidaceae</taxon>
        <taxon>Phocaeicola</taxon>
    </lineage>
</organism>
<dbReference type="Proteomes" id="UP000061587">
    <property type="component" value="Chromosome"/>
</dbReference>
<dbReference type="AlphaFoldDB" id="A0A0P0L146"/>
<reference evidence="5" key="4">
    <citation type="submission" date="2021-06" db="EMBL/GenBank/DDBJ databases">
        <title>Collection of gut derived symbiotic bacterial strains cultured from healthy donors.</title>
        <authorList>
            <person name="Lin H."/>
            <person name="Littmann E."/>
            <person name="Pamer E.G."/>
        </authorList>
    </citation>
    <scope>NUCLEOTIDE SEQUENCE</scope>
    <source>
        <strain evidence="5">MSK.6.33</strain>
    </source>
</reference>
<dbReference type="Pfam" id="PF07693">
    <property type="entry name" value="KAP_NTPase"/>
    <property type="match status" value="1"/>
</dbReference>
<feature type="transmembrane region" description="Helical" evidence="1">
    <location>
        <begin position="45"/>
        <end position="64"/>
    </location>
</feature>
<evidence type="ECO:0000313" key="4">
    <source>
        <dbReference type="EMBL" id="KAB6523001.1"/>
    </source>
</evidence>
<keyword evidence="1" id="KW-0472">Membrane</keyword>
<reference evidence="3 6" key="2">
    <citation type="journal article" date="2016" name="Genome Biol. Evol.">
        <title>Extensive mobilome-driven genome diversification in mouse gut-associated Bacteroides vulgatus mpk.</title>
        <authorList>
            <person name="Lange A."/>
            <person name="Beier S."/>
            <person name="Steimle A."/>
            <person name="Autenrieth I.B."/>
            <person name="Huson D.H."/>
            <person name="Frick J.S."/>
        </authorList>
    </citation>
    <scope>NUCLEOTIDE SEQUENCE [LARGE SCALE GENOMIC DNA]</scope>
    <source>
        <strain evidence="3">Mpk</strain>
        <strain evidence="6">mpk</strain>
    </source>
</reference>
<evidence type="ECO:0000259" key="2">
    <source>
        <dbReference type="Pfam" id="PF07693"/>
    </source>
</evidence>
<feature type="domain" description="KAP NTPase" evidence="2">
    <location>
        <begin position="194"/>
        <end position="474"/>
    </location>
</feature>
<reference evidence="6" key="1">
    <citation type="submission" date="2015-10" db="EMBL/GenBank/DDBJ databases">
        <title>Extensive mobilome-driven genome diversification in gut-associated Bacteroides vulgatus mpk.</title>
        <authorList>
            <person name="Beier S."/>
            <person name="Lange A."/>
            <person name="Huson D.H."/>
            <person name="Frick J.-S."/>
            <person name="Autenrieth I.B."/>
        </authorList>
    </citation>
    <scope>NUCLEOTIDE SEQUENCE [LARGE SCALE GENOMIC DNA]</scope>
    <source>
        <strain evidence="6">mpk</strain>
    </source>
</reference>
<sequence length="961" mass="113949">MKRVIKRLTNCRYLRIIFKKLWNAIRIYLTITFKNLLDNIGKSPLKWLSCITILLSFFIFDSFWTAWINKIWVDPIASQIKDNTWWIIAIYSVIISAYYYHNLKETEVINMNRCKVVVIGTLLYCICLFSRKWDYVLICDYSRYLAWSNFIIIVPILWECYICYQLKHKKATENAKPELEIEKTNNVADSYKRKAVCESAYKTLESCFYKEGSFTFSITGIWGSGKTTFINILKEQYIRNNSVKSVIIFEPWKSDTSDSIVKGFFAMLRDELSNYIPNISSTIDQYVELLLDEESGKPLKIIGKSLHGIFNEDKNPYELIKEILERTKHKTVVLIDDIDRLNAAEIKEVLRLIRNTANFPYIQFIVAYDKNYVCETLKNNGINTPDRYLEKFFNVEMSLPRSEERVLCNELLTRIQETVHTIWGLEKEDTKITNMVYYRPDDPTNSIIDNNLVTKVLLTVRDVIRFHNSFYLLAKAYKDQRVENEVCFQDLFFLELLRYRYMDVYTILCNRPFILLQLSYYEFSLDKDYKKTLQEYLDNTQIEIVSDILEYLFRNDRDKANAIYSLRNYYKYFMYRLDDKVLTVDELMSLAEKDDAEMIKSANQLYIRKYGLEFENQIGELLAQIYKNNAEGRTFDYNEIYNLLEKLTKSNIRGLRDEIYNAIIPHLQQMRCIDNRHFKALLHLYDVVDFNSKTIKYFDILNFLMAILAKKNLAVKLRHPIGQEEYDIVYDFLSNTTHPAIISSALSSFKEAIENGDKAIIDDLLIDLSVLSDIQLEHFIKEQNKFSEDGFTLFYNCQSKTDPKTHRVYLRQEALDIMKNEIQNNPQGYFSMFIRKGITSNPEYNTVSPEPFCAQIFENYGNFEEFLENCKDDNQYTIRVKNFWELYKSNGYRSIKFEGQGNVQEKIDNCFRYEIELLEQLKKIKRYLDKGKKINENLKKMFDNNPLPVKLRNDICKMIEN</sequence>
<name>A0A0P0L146_PHOVU</name>
<feature type="transmembrane region" description="Helical" evidence="1">
    <location>
        <begin position="84"/>
        <end position="101"/>
    </location>
</feature>
<gene>
    <name evidence="3" type="ORF">BvMPK_0481</name>
    <name evidence="4" type="ORF">GAY98_19865</name>
    <name evidence="5" type="ORF">KTG10_07305</name>
</gene>
<dbReference type="Gene3D" id="3.40.50.300">
    <property type="entry name" value="P-loop containing nucleotide triphosphate hydrolases"/>
    <property type="match status" value="1"/>
</dbReference>
<accession>A0A0P0L146</accession>
<dbReference type="InterPro" id="IPR027417">
    <property type="entry name" value="P-loop_NTPase"/>
</dbReference>
<dbReference type="RefSeq" id="WP_057098606.1">
    <property type="nucleotide sequence ID" value="NZ_JAHPYS010000011.1"/>
</dbReference>
<dbReference type="InterPro" id="IPR011646">
    <property type="entry name" value="KAP_P-loop"/>
</dbReference>
<evidence type="ECO:0000256" key="1">
    <source>
        <dbReference type="SAM" id="Phobius"/>
    </source>
</evidence>
<protein>
    <submittedName>
        <fullName evidence="4">AAA family ATPase</fullName>
    </submittedName>
    <submittedName>
        <fullName evidence="5">KAP family NTPase</fullName>
    </submittedName>
    <submittedName>
        <fullName evidence="3">Phage T7 exclusion protein</fullName>
    </submittedName>
</protein>
<keyword evidence="1" id="KW-0812">Transmembrane</keyword>
<evidence type="ECO:0000313" key="3">
    <source>
        <dbReference type="EMBL" id="ALK83109.1"/>
    </source>
</evidence>
<dbReference type="Proteomes" id="UP000736888">
    <property type="component" value="Unassembled WGS sequence"/>
</dbReference>
<reference evidence="4 7" key="3">
    <citation type="journal article" date="2019" name="Nat. Med.">
        <title>A library of human gut bacterial isolates paired with longitudinal multiomics data enables mechanistic microbiome research.</title>
        <authorList>
            <person name="Poyet M."/>
            <person name="Groussin M."/>
            <person name="Gibbons S.M."/>
            <person name="Avila-Pacheco J."/>
            <person name="Jiang X."/>
            <person name="Kearney S.M."/>
            <person name="Perrotta A.R."/>
            <person name="Berdy B."/>
            <person name="Zhao S."/>
            <person name="Lieberman T.D."/>
            <person name="Swanson P.K."/>
            <person name="Smith M."/>
            <person name="Roesemann S."/>
            <person name="Alexander J.E."/>
            <person name="Rich S.A."/>
            <person name="Livny J."/>
            <person name="Vlamakis H."/>
            <person name="Clish C."/>
            <person name="Bullock K."/>
            <person name="Deik A."/>
            <person name="Scott J."/>
            <person name="Pierce K.A."/>
            <person name="Xavier R.J."/>
            <person name="Alm E.J."/>
        </authorList>
    </citation>
    <scope>NUCLEOTIDE SEQUENCE [LARGE SCALE GENOMIC DNA]</scope>
    <source>
        <strain evidence="4 7">BIOML-A122</strain>
    </source>
</reference>
<dbReference type="EMBL" id="WDBI01000042">
    <property type="protein sequence ID" value="KAB6523001.1"/>
    <property type="molecule type" value="Genomic_DNA"/>
</dbReference>
<dbReference type="EMBL" id="CP013020">
    <property type="protein sequence ID" value="ALK83109.1"/>
    <property type="molecule type" value="Genomic_DNA"/>
</dbReference>
<keyword evidence="1" id="KW-1133">Transmembrane helix</keyword>
<evidence type="ECO:0000313" key="5">
    <source>
        <dbReference type="EMBL" id="MBU9138560.1"/>
    </source>
</evidence>